<keyword evidence="4" id="KW-1185">Reference proteome</keyword>
<evidence type="ECO:0000259" key="2">
    <source>
        <dbReference type="Pfam" id="PF24801"/>
    </source>
</evidence>
<protein>
    <recommendedName>
        <fullName evidence="2">Tip attachment protein J HDII-ins2 domain-containing protein</fullName>
    </recommendedName>
</protein>
<keyword evidence="1" id="KW-0472">Membrane</keyword>
<dbReference type="Proteomes" id="UP000244948">
    <property type="component" value="Unassembled WGS sequence"/>
</dbReference>
<dbReference type="RefSeq" id="WP_109236261.1">
    <property type="nucleotide sequence ID" value="NZ_BMXZ01000002.1"/>
</dbReference>
<proteinExistence type="predicted"/>
<gene>
    <name evidence="3" type="ORF">DC082_06370</name>
</gene>
<name>A0A2U2AJQ0_9GAMM</name>
<reference evidence="3 4" key="1">
    <citation type="journal article" date="2018" name="Genome Announc.">
        <title>Ignatzschineria cameli sp. nov., isolated from necrotic foot tissue of dromedaries (Camelus dromedarius) and associated maggots (Wohlfahrtia species) in Dubai.</title>
        <authorList>
            <person name="Tsang C.C."/>
            <person name="Tang J.Y."/>
            <person name="Fong J.Y."/>
            <person name="Kinne J."/>
            <person name="Lee H.H."/>
            <person name="Joseph M."/>
            <person name="Jose S."/>
            <person name="Schuster R.K."/>
            <person name="Tang Y."/>
            <person name="Sivakumar S."/>
            <person name="Chen J.H."/>
            <person name="Teng J.L."/>
            <person name="Lau S.K."/>
            <person name="Wernery U."/>
            <person name="Woo P.C."/>
        </authorList>
    </citation>
    <scope>NUCLEOTIDE SEQUENCE [LARGE SCALE GENOMIC DNA]</scope>
    <source>
        <strain evidence="3 4">KCTC 22643</strain>
    </source>
</reference>
<organism evidence="3 4">
    <name type="scientific">Ignatzschineria indica</name>
    <dbReference type="NCBI Taxonomy" id="472583"/>
    <lineage>
        <taxon>Bacteria</taxon>
        <taxon>Pseudomonadati</taxon>
        <taxon>Pseudomonadota</taxon>
        <taxon>Gammaproteobacteria</taxon>
        <taxon>Cardiobacteriales</taxon>
        <taxon>Ignatzschineriaceae</taxon>
        <taxon>Ignatzschineria</taxon>
    </lineage>
</organism>
<evidence type="ECO:0000256" key="1">
    <source>
        <dbReference type="SAM" id="Phobius"/>
    </source>
</evidence>
<evidence type="ECO:0000313" key="3">
    <source>
        <dbReference type="EMBL" id="PWD83046.1"/>
    </source>
</evidence>
<feature type="transmembrane region" description="Helical" evidence="1">
    <location>
        <begin position="94"/>
        <end position="116"/>
    </location>
</feature>
<comment type="caution">
    <text evidence="3">The sequence shown here is derived from an EMBL/GenBank/DDBJ whole genome shotgun (WGS) entry which is preliminary data.</text>
</comment>
<accession>A0A2U2AJQ0</accession>
<dbReference type="InterPro" id="IPR055385">
    <property type="entry name" value="GpJ_HDII-ins2"/>
</dbReference>
<dbReference type="Pfam" id="PF24801">
    <property type="entry name" value="FNIII-A_GpJ"/>
    <property type="match status" value="1"/>
</dbReference>
<evidence type="ECO:0000313" key="4">
    <source>
        <dbReference type="Proteomes" id="UP000244948"/>
    </source>
</evidence>
<sequence>MDKNIVELQDPFRPALNPNFYKLTEPTSIRELLKKQGVIDEKGTRNSVFVVSVDGDYKLEKDWDQLVGADNLMVLIALPPHLKGGGGGSNPLRLVLMVAVMVAAIYVPPLAGFGAFGTAAMQAGIMIGGSLLVNALLPAPQLGGGFNNDGAQAKQVNFIGPQSNQAKAGAPIATLYGRRRIYLDLAAQPYNEMSGDGVYLYQLFIVTQGEADIEELYIENTPFDNYDDIEYKVYGPNEKVDLFPDNVYTAPEVQGLKLEGSENGNEHIVGYRERTTSKAINDKKGRPPSSDYWEPTYEKTTVYSELTANIQFKGGFIATPLGAQTDTIGIDIYLPRGLAYMDDNGNPTTRSVGFIAQARLVDDSNQPAGDWFSLTKETREIPKNNTSIIYRAFRSATKDFFNTGIWIHAGTIDAIPLSYTFKVPKGRYEVRVGRATAANNSTRISDEIQWVGLRSYMPNKHYYGNVTMLAVKIRSSNNLNNSIARRVNVIATRILPVFNGTEWVKQPTRSIAWAAADILRNKEYGRGLKDSRINLKELERLDRIWYGRSDFFDGYFTEQLTVWEALTRVLEVGRAKPIYVAGIIDFVRNEPRIAPTQMFTPENIVKDSYQTQYVFPKTGEADHIIVEYTDPVSWKSADMICALPDSKMLKPMRIAMHSITSPQQAWREGIHRAAMHRVQREFLSWSTELEGMSVSYGNEVLVSYDNPEWGSTGRIQHFNGNVIHTSEELEWSGNNVICLRARDGSVLGTYAIKRRSATSGIIPDLPLDEKGQPNLSDGSWCEPTHYIFGNTERIGRKLVITGVVPGSNNQVSLSGVIYDDYPHNAENELEMPIIVPPHDDIEEVLAVTWIRVKKSIQRNIFEVSCNQARGALEYEFEVRVGVAAEWEALYKGETPLFTSKLPFGGQIFIRARVIGTYVGEWFVWVGEVTPDESAISKTRPGLRVDKRGNNPVYADITIMGVDLDTAISYFIEQDGIVIWTGALLKGQEATITRQFESEAIIDPEEVPKEKQVEFKAYAIDSSGDRSESAINYMIY</sequence>
<keyword evidence="1" id="KW-1133">Transmembrane helix</keyword>
<dbReference type="AlphaFoldDB" id="A0A2U2AJQ0"/>
<dbReference type="NCBIfam" id="NF040662">
    <property type="entry name" value="attach_TipJ_rel"/>
    <property type="match status" value="1"/>
</dbReference>
<feature type="domain" description="Tip attachment protein J HDII-ins2" evidence="2">
    <location>
        <begin position="318"/>
        <end position="456"/>
    </location>
</feature>
<keyword evidence="1" id="KW-0812">Transmembrane</keyword>
<dbReference type="EMBL" id="QEWR01000003">
    <property type="protein sequence ID" value="PWD83046.1"/>
    <property type="molecule type" value="Genomic_DNA"/>
</dbReference>